<organism evidence="3 4">
    <name type="scientific">Actinoplanes palleronii</name>
    <dbReference type="NCBI Taxonomy" id="113570"/>
    <lineage>
        <taxon>Bacteria</taxon>
        <taxon>Bacillati</taxon>
        <taxon>Actinomycetota</taxon>
        <taxon>Actinomycetes</taxon>
        <taxon>Micromonosporales</taxon>
        <taxon>Micromonosporaceae</taxon>
        <taxon>Actinoplanes</taxon>
    </lineage>
</organism>
<reference evidence="3 4" key="1">
    <citation type="submission" date="2021-01" db="EMBL/GenBank/DDBJ databases">
        <title>Whole genome shotgun sequence of Actinoplanes palleronii NBRC 14916.</title>
        <authorList>
            <person name="Komaki H."/>
            <person name="Tamura T."/>
        </authorList>
    </citation>
    <scope>NUCLEOTIDE SEQUENCE [LARGE SCALE GENOMIC DNA]</scope>
    <source>
        <strain evidence="3 4">NBRC 14916</strain>
    </source>
</reference>
<evidence type="ECO:0000256" key="1">
    <source>
        <dbReference type="SAM" id="MobiDB-lite"/>
    </source>
</evidence>
<feature type="compositionally biased region" description="Pro residues" evidence="1">
    <location>
        <begin position="27"/>
        <end position="40"/>
    </location>
</feature>
<dbReference type="EMBL" id="BOMS01000165">
    <property type="protein sequence ID" value="GIE73154.1"/>
    <property type="molecule type" value="Genomic_DNA"/>
</dbReference>
<dbReference type="RefSeq" id="WP_203830790.1">
    <property type="nucleotide sequence ID" value="NZ_BAAATY010000058.1"/>
</dbReference>
<keyword evidence="2" id="KW-0732">Signal</keyword>
<feature type="chain" id="PRO_5045276732" description="Lipoprotein LprG" evidence="2">
    <location>
        <begin position="25"/>
        <end position="235"/>
    </location>
</feature>
<feature type="signal peptide" evidence="2">
    <location>
        <begin position="1"/>
        <end position="24"/>
    </location>
</feature>
<accession>A0ABQ4BR42</accession>
<evidence type="ECO:0008006" key="5">
    <source>
        <dbReference type="Google" id="ProtNLM"/>
    </source>
</evidence>
<evidence type="ECO:0000313" key="4">
    <source>
        <dbReference type="Proteomes" id="UP000624709"/>
    </source>
</evidence>
<evidence type="ECO:0000313" key="3">
    <source>
        <dbReference type="EMBL" id="GIE73154.1"/>
    </source>
</evidence>
<protein>
    <recommendedName>
        <fullName evidence="5">Lipoprotein LprG</fullName>
    </recommendedName>
</protein>
<feature type="region of interest" description="Disordered" evidence="1">
    <location>
        <begin position="23"/>
        <end position="42"/>
    </location>
</feature>
<dbReference type="PROSITE" id="PS51257">
    <property type="entry name" value="PROKAR_LIPOPROTEIN"/>
    <property type="match status" value="1"/>
</dbReference>
<dbReference type="Gene3D" id="2.50.20.20">
    <property type="match status" value="1"/>
</dbReference>
<keyword evidence="4" id="KW-1185">Reference proteome</keyword>
<proteinExistence type="predicted"/>
<dbReference type="Proteomes" id="UP000624709">
    <property type="component" value="Unassembled WGS sequence"/>
</dbReference>
<sequence>MTVRRRLVLLAPVAALLAGCTTSAPETPAPSTPEASPPPAGSTVLTALDQLRTSTYRYLLTVDSAAGPRFEASGAHDPARQLFTREYQAFTGADAGSGQVITIGDDAWTRVGKTTTWSQVPLALFDAKSFLLGVDSYDPVGLLGLSKVIGAVTRTGPATFTGTVDPTRDDGRFLPLGAPGLDLTGSDTATWTAELDTAGRLTSVVVTANPGPGPITMTTTFAGQGEPVTITKPQI</sequence>
<evidence type="ECO:0000256" key="2">
    <source>
        <dbReference type="SAM" id="SignalP"/>
    </source>
</evidence>
<name>A0ABQ4BR42_9ACTN</name>
<comment type="caution">
    <text evidence="3">The sequence shown here is derived from an EMBL/GenBank/DDBJ whole genome shotgun (WGS) entry which is preliminary data.</text>
</comment>
<gene>
    <name evidence="3" type="ORF">Apa02nite_092620</name>
</gene>